<protein>
    <recommendedName>
        <fullName evidence="1">Aldehyde dehydrogenase domain-containing protein</fullName>
    </recommendedName>
</protein>
<dbReference type="InterPro" id="IPR016163">
    <property type="entry name" value="Ald_DH_C"/>
</dbReference>
<feature type="domain" description="Aldehyde dehydrogenase" evidence="1">
    <location>
        <begin position="262"/>
        <end position="324"/>
    </location>
</feature>
<evidence type="ECO:0000313" key="2">
    <source>
        <dbReference type="EMBL" id="CAF3985053.1"/>
    </source>
</evidence>
<feature type="domain" description="Aldehyde dehydrogenase" evidence="1">
    <location>
        <begin position="60"/>
        <end position="145"/>
    </location>
</feature>
<dbReference type="InterPro" id="IPR015590">
    <property type="entry name" value="Aldehyde_DH_dom"/>
</dbReference>
<dbReference type="InterPro" id="IPR016162">
    <property type="entry name" value="Ald_DH_N"/>
</dbReference>
<accession>A0A819MR51</accession>
<name>A0A819MR51_9BILA</name>
<evidence type="ECO:0000313" key="3">
    <source>
        <dbReference type="Proteomes" id="UP000663836"/>
    </source>
</evidence>
<gene>
    <name evidence="2" type="ORF">JBS370_LOCUS25396</name>
</gene>
<dbReference type="Gene3D" id="3.40.605.10">
    <property type="entry name" value="Aldehyde Dehydrogenase, Chain A, domain 1"/>
    <property type="match status" value="2"/>
</dbReference>
<sequence>MHLSVDQYQQPIPSRRYQIREKIFFFDDNFEIKDEMGQDVYFVRSKISSFQYKFDLEDMAGNNVIVLKPTERTPLSVLYCAALIKEAGFPPDVVNIIPDDGPECGYAIAVHAHIDKVACTSSVEVEKRIQEAATKSNLKCVTFELATIFSDVKDDIQIAREEIFGPVMSVLKYDSYEEVIKRANDTTFGLGAGVITRDIRRGLTLAHQIRPGSVWINTYKTICDQALFGGFKQSGQERELGRYGLEAYYQSDLDKAIEAAEKVDVTVRTAHRAVFTHAGQVCFAASRICVHSTLHDAFVSKSVELAKKRIVGDPFDSTTEQGPYV</sequence>
<feature type="domain" description="Aldehyde dehydrogenase" evidence="1">
    <location>
        <begin position="147"/>
        <end position="250"/>
    </location>
</feature>
<dbReference type="SUPFAM" id="SSF54518">
    <property type="entry name" value="Tubby C-terminal domain-like"/>
    <property type="match status" value="1"/>
</dbReference>
<proteinExistence type="predicted"/>
<dbReference type="Proteomes" id="UP000663836">
    <property type="component" value="Unassembled WGS sequence"/>
</dbReference>
<reference evidence="2" key="1">
    <citation type="submission" date="2021-02" db="EMBL/GenBank/DDBJ databases">
        <authorList>
            <person name="Nowell W R."/>
        </authorList>
    </citation>
    <scope>NUCLEOTIDE SEQUENCE</scope>
</reference>
<dbReference type="EMBL" id="CAJOBD010004210">
    <property type="protein sequence ID" value="CAF3985053.1"/>
    <property type="molecule type" value="Genomic_DNA"/>
</dbReference>
<dbReference type="SUPFAM" id="SSF53720">
    <property type="entry name" value="ALDH-like"/>
    <property type="match status" value="2"/>
</dbReference>
<dbReference type="GO" id="GO:0016620">
    <property type="term" value="F:oxidoreductase activity, acting on the aldehyde or oxo group of donors, NAD or NADP as acceptor"/>
    <property type="evidence" value="ECO:0007669"/>
    <property type="project" value="InterPro"/>
</dbReference>
<dbReference type="Gene3D" id="3.40.309.10">
    <property type="entry name" value="Aldehyde Dehydrogenase, Chain A, domain 2"/>
    <property type="match status" value="2"/>
</dbReference>
<dbReference type="PANTHER" id="PTHR11699">
    <property type="entry name" value="ALDEHYDE DEHYDROGENASE-RELATED"/>
    <property type="match status" value="1"/>
</dbReference>
<comment type="caution">
    <text evidence="2">The sequence shown here is derived from an EMBL/GenBank/DDBJ whole genome shotgun (WGS) entry which is preliminary data.</text>
</comment>
<dbReference type="InterPro" id="IPR016161">
    <property type="entry name" value="Ald_DH/histidinol_DH"/>
</dbReference>
<dbReference type="Pfam" id="PF00171">
    <property type="entry name" value="Aldedh"/>
    <property type="match status" value="3"/>
</dbReference>
<dbReference type="InterPro" id="IPR025659">
    <property type="entry name" value="Tubby-like_C"/>
</dbReference>
<dbReference type="AlphaFoldDB" id="A0A819MR51"/>
<organism evidence="2 3">
    <name type="scientific">Rotaria sordida</name>
    <dbReference type="NCBI Taxonomy" id="392033"/>
    <lineage>
        <taxon>Eukaryota</taxon>
        <taxon>Metazoa</taxon>
        <taxon>Spiralia</taxon>
        <taxon>Gnathifera</taxon>
        <taxon>Rotifera</taxon>
        <taxon>Eurotatoria</taxon>
        <taxon>Bdelloidea</taxon>
        <taxon>Philodinida</taxon>
        <taxon>Philodinidae</taxon>
        <taxon>Rotaria</taxon>
    </lineage>
</organism>
<evidence type="ECO:0000259" key="1">
    <source>
        <dbReference type="Pfam" id="PF00171"/>
    </source>
</evidence>